<keyword evidence="8" id="KW-0067">ATP-binding</keyword>
<dbReference type="Pfam" id="PF10585">
    <property type="entry name" value="UBA_E1_SCCH"/>
    <property type="match status" value="1"/>
</dbReference>
<dbReference type="InterPro" id="IPR035985">
    <property type="entry name" value="Ubiquitin-activating_enz"/>
</dbReference>
<dbReference type="Proteomes" id="UP000001064">
    <property type="component" value="Unassembled WGS sequence"/>
</dbReference>
<evidence type="ECO:0000256" key="1">
    <source>
        <dbReference type="ARBA" id="ARBA00000488"/>
    </source>
</evidence>
<dbReference type="EMBL" id="GL871062">
    <property type="protein sequence ID" value="EGC35357.1"/>
    <property type="molecule type" value="Genomic_DNA"/>
</dbReference>
<keyword evidence="5" id="KW-0436">Ligase</keyword>
<dbReference type="InterPro" id="IPR000011">
    <property type="entry name" value="UBQ/SUMO-activ_enz_E1-like"/>
</dbReference>
<dbReference type="FunCoup" id="F0ZL08">
    <property type="interactions" value="146"/>
</dbReference>
<dbReference type="Gene3D" id="1.10.10.2660">
    <property type="entry name" value="Ubiquitin-activating enzyme E1, SCCH domain"/>
    <property type="match status" value="1"/>
</dbReference>
<accession>F0ZL08</accession>
<dbReference type="KEGG" id="dpp:DICPUDRAFT_47751"/>
<comment type="similarity">
    <text evidence="3">Belongs to the ubiquitin-activating E1 family.</text>
</comment>
<dbReference type="Gene3D" id="3.40.50.720">
    <property type="entry name" value="NAD(P)-binding Rossmann-like Domain"/>
    <property type="match status" value="1"/>
</dbReference>
<dbReference type="InterPro" id="IPR038252">
    <property type="entry name" value="UBA_E1_C_sf"/>
</dbReference>
<dbReference type="FunFam" id="2.40.30.180:FF:000002">
    <property type="entry name" value="Ubiquitin-activating enzyme E1 2"/>
    <property type="match status" value="1"/>
</dbReference>
<evidence type="ECO:0000313" key="10">
    <source>
        <dbReference type="EMBL" id="EGC35357.1"/>
    </source>
</evidence>
<dbReference type="AlphaFoldDB" id="F0ZL08"/>
<comment type="pathway">
    <text evidence="2">Protein modification; protein ubiquitination.</text>
</comment>
<dbReference type="STRING" id="5786.F0ZL08"/>
<sequence>MMDIEIEEVEENILSFRDNNLDDSLYSRQRYVLGDFAMSKLSKGDIFISGIGGLGVEIAKNLILAGIKSITLHDCKLVSKYDLSSQFYLSHNQIGKENRAVASHTNLQELNPYVKVNTFTESSLSELIKTNKNYFLQFKCIILTESNLNDQILINEICRENNIYFLMADCHGLISWCFNDFGESFKVFDKNGEETKEIFISNISKSTESPEKTVVTCMEGHHHGFEDNDMVEFKEIIGLDQINNTKHKIQVVNSNSFSINLNISNYSPYQRGGIVAQIKTTNKLNFKSLKESIVNPDIIDFDFLKDPKKLHIIRQSLELFKEKHNGELPKEYDQNDFEEFLEQTLELLNNNYFNYSISPMEFDKEYIKKISYSCRGKICSTTAALGGFVAQEALKSLTGKFTPLKQWLYFENLDLFPSFNDEQLNKELLSNFYTAANSTLKSNRQYAQLICLGEKICKKLESSKLFMVGSGAIGCEMLKNFALLSVACNKDSNALITVTDNDLIEKSNLNRQFLFRNKDINQSKSLVASRVTEHMNPSIQIKAHQDKIDPNTEHIYNSTFYESLDCVVSALDNVEARLYLDKQCITNKLAFLESGTLGTKGHVQVILPYLTETYASQKDPNEKQTPFCTLKSFPTNLDHCIQWSRDKFEKFFTINPNELEKFIKEENYLENLLNSDSSNKISTSKSLFKMMNNLPYTFQDCITYSRIKFEKLFNHSTQQLLKNYPLDLVTKEGVPFWSSPKRPPTPLKFDENDSLHLSFIKNLSLLLAEIYNVSIPSDISEESIVKFIKNVTASIPEFKSKSKVIISDEKAAAPVENFTLEQFKELQINLTNKLKEFKEKNSNFGIKPLQFEKDDDSNHHINFITSISNLRARIYQITECDRFKVKLIAGKIIPAIATTTSVISGFLSLELIKTLSSDFKEKFANKELDQNAILSQFRNYFVNLSIPSFQLSEPAPPPKIKITNDTFTTLWESWDINNPDILTIGDFNSYIEKKYNLKVSGIYQDVSIVYMSALPSHRKRLTLPIKSLLNLEENQKFVELYVSYLDGENEAKGPPVRLYVQY</sequence>
<evidence type="ECO:0000256" key="3">
    <source>
        <dbReference type="ARBA" id="ARBA00005673"/>
    </source>
</evidence>
<evidence type="ECO:0000256" key="4">
    <source>
        <dbReference type="ARBA" id="ARBA00012990"/>
    </source>
</evidence>
<dbReference type="GO" id="GO:0006511">
    <property type="term" value="P:ubiquitin-dependent protein catabolic process"/>
    <property type="evidence" value="ECO:0000318"/>
    <property type="project" value="GO_Central"/>
</dbReference>
<dbReference type="OMA" id="WSHCVEL"/>
<evidence type="ECO:0000256" key="8">
    <source>
        <dbReference type="ARBA" id="ARBA00022840"/>
    </source>
</evidence>
<dbReference type="SUPFAM" id="SSF69572">
    <property type="entry name" value="Activating enzymes of the ubiquitin-like proteins"/>
    <property type="match status" value="2"/>
</dbReference>
<dbReference type="NCBIfam" id="TIGR01408">
    <property type="entry name" value="Ube1"/>
    <property type="match status" value="1"/>
</dbReference>
<evidence type="ECO:0000313" key="11">
    <source>
        <dbReference type="Proteomes" id="UP000001064"/>
    </source>
</evidence>
<dbReference type="Pfam" id="PF00899">
    <property type="entry name" value="ThiF"/>
    <property type="match status" value="2"/>
</dbReference>
<dbReference type="PANTHER" id="PTHR10953">
    <property type="entry name" value="UBIQUITIN-ACTIVATING ENZYME E1"/>
    <property type="match status" value="1"/>
</dbReference>
<dbReference type="FunFam" id="3.50.50.80:FF:000007">
    <property type="entry name" value="Ubiquitin-activating enzyme E1"/>
    <property type="match status" value="1"/>
</dbReference>
<reference evidence="11" key="1">
    <citation type="journal article" date="2011" name="Genome Biol.">
        <title>Comparative genomics of the social amoebae Dictyostelium discoideum and Dictyostelium purpureum.</title>
        <authorList>
            <consortium name="US DOE Joint Genome Institute (JGI-PGF)"/>
            <person name="Sucgang R."/>
            <person name="Kuo A."/>
            <person name="Tian X."/>
            <person name="Salerno W."/>
            <person name="Parikh A."/>
            <person name="Feasley C.L."/>
            <person name="Dalin E."/>
            <person name="Tu H."/>
            <person name="Huang E."/>
            <person name="Barry K."/>
            <person name="Lindquist E."/>
            <person name="Shapiro H."/>
            <person name="Bruce D."/>
            <person name="Schmutz J."/>
            <person name="Salamov A."/>
            <person name="Fey P."/>
            <person name="Gaudet P."/>
            <person name="Anjard C."/>
            <person name="Babu M.M."/>
            <person name="Basu S."/>
            <person name="Bushmanova Y."/>
            <person name="van der Wel H."/>
            <person name="Katoh-Kurasawa M."/>
            <person name="Dinh C."/>
            <person name="Coutinho P.M."/>
            <person name="Saito T."/>
            <person name="Elias M."/>
            <person name="Schaap P."/>
            <person name="Kay R.R."/>
            <person name="Henrissat B."/>
            <person name="Eichinger L."/>
            <person name="Rivero F."/>
            <person name="Putnam N.H."/>
            <person name="West C.M."/>
            <person name="Loomis W.F."/>
            <person name="Chisholm R.L."/>
            <person name="Shaulsky G."/>
            <person name="Strassmann J.E."/>
            <person name="Queller D.C."/>
            <person name="Kuspa A."/>
            <person name="Grigoriev I.V."/>
        </authorList>
    </citation>
    <scope>NUCLEOTIDE SEQUENCE [LARGE SCALE GENOMIC DNA]</scope>
    <source>
        <strain evidence="11">QSDP1</strain>
    </source>
</reference>
<organism evidence="10 11">
    <name type="scientific">Dictyostelium purpureum</name>
    <name type="common">Slime mold</name>
    <dbReference type="NCBI Taxonomy" id="5786"/>
    <lineage>
        <taxon>Eukaryota</taxon>
        <taxon>Amoebozoa</taxon>
        <taxon>Evosea</taxon>
        <taxon>Eumycetozoa</taxon>
        <taxon>Dictyostelia</taxon>
        <taxon>Dictyosteliales</taxon>
        <taxon>Dictyosteliaceae</taxon>
        <taxon>Dictyostelium</taxon>
    </lineage>
</organism>
<dbReference type="UniPathway" id="UPA00143"/>
<dbReference type="InterPro" id="IPR000594">
    <property type="entry name" value="ThiF_NAD_FAD-bd"/>
</dbReference>
<gene>
    <name evidence="10" type="ORF">DICPUDRAFT_47751</name>
</gene>
<dbReference type="InParanoid" id="F0ZL08"/>
<dbReference type="GO" id="GO:0004839">
    <property type="term" value="F:ubiquitin activating enzyme activity"/>
    <property type="evidence" value="ECO:0000318"/>
    <property type="project" value="GO_Central"/>
</dbReference>
<evidence type="ECO:0000256" key="5">
    <source>
        <dbReference type="ARBA" id="ARBA00022598"/>
    </source>
</evidence>
<dbReference type="EC" id="6.2.1.45" evidence="4"/>
<proteinExistence type="inferred from homology"/>
<dbReference type="SMART" id="SM00985">
    <property type="entry name" value="UBA_e1_C"/>
    <property type="match status" value="1"/>
</dbReference>
<dbReference type="FunFam" id="3.40.50.720:FF:000015">
    <property type="entry name" value="Ubiquitin-activating enzyme E1 1"/>
    <property type="match status" value="1"/>
</dbReference>
<dbReference type="PRINTS" id="PR01849">
    <property type="entry name" value="UBIQUITINACT"/>
</dbReference>
<dbReference type="InterPro" id="IPR019572">
    <property type="entry name" value="UBA_E1_SCCH"/>
</dbReference>
<dbReference type="OrthoDB" id="10252231at2759"/>
<dbReference type="InterPro" id="IPR018075">
    <property type="entry name" value="UBQ-activ_enz_E1"/>
</dbReference>
<evidence type="ECO:0000256" key="7">
    <source>
        <dbReference type="ARBA" id="ARBA00022786"/>
    </source>
</evidence>
<evidence type="ECO:0000256" key="2">
    <source>
        <dbReference type="ARBA" id="ARBA00004906"/>
    </source>
</evidence>
<dbReference type="eggNOG" id="KOG2012">
    <property type="taxonomic scope" value="Eukaryota"/>
</dbReference>
<dbReference type="GO" id="GO:0005737">
    <property type="term" value="C:cytoplasm"/>
    <property type="evidence" value="ECO:0000318"/>
    <property type="project" value="GO_Central"/>
</dbReference>
<keyword evidence="11" id="KW-1185">Reference proteome</keyword>
<dbReference type="Gene3D" id="3.10.290.60">
    <property type="entry name" value="Ubiquitin-activating enzyme E1, UFD domain"/>
    <property type="match status" value="1"/>
</dbReference>
<dbReference type="PANTHER" id="PTHR10953:SF186">
    <property type="entry name" value="UBIQUITIN-LIKE MODIFIER-ACTIVATING ENZYME 6"/>
    <property type="match status" value="1"/>
</dbReference>
<dbReference type="Pfam" id="PF09358">
    <property type="entry name" value="E1_UFD"/>
    <property type="match status" value="1"/>
</dbReference>
<dbReference type="Gene3D" id="2.40.30.180">
    <property type="entry name" value="Ubiquitin-activating enzyme E1, FCCH domain"/>
    <property type="match status" value="1"/>
</dbReference>
<dbReference type="InterPro" id="IPR018965">
    <property type="entry name" value="Ub-activating_enz_E1_C"/>
</dbReference>
<dbReference type="GeneID" id="10501512"/>
<dbReference type="GO" id="GO:0005524">
    <property type="term" value="F:ATP binding"/>
    <property type="evidence" value="ECO:0007669"/>
    <property type="project" value="UniProtKB-KW"/>
</dbReference>
<dbReference type="InterPro" id="IPR042449">
    <property type="entry name" value="Ub-E1_IAD_1"/>
</dbReference>
<dbReference type="InterPro" id="IPR042302">
    <property type="entry name" value="E1_FCCH_sf"/>
</dbReference>
<dbReference type="RefSeq" id="XP_003288095.1">
    <property type="nucleotide sequence ID" value="XM_003288047.1"/>
</dbReference>
<feature type="domain" description="Ubiquitin-activating enzyme E1 C-terminal" evidence="9">
    <location>
        <begin position="937"/>
        <end position="1056"/>
    </location>
</feature>
<dbReference type="GO" id="GO:0006974">
    <property type="term" value="P:DNA damage response"/>
    <property type="evidence" value="ECO:0000318"/>
    <property type="project" value="GO_Central"/>
</dbReference>
<comment type="catalytic activity">
    <reaction evidence="1">
        <text>ATP + ubiquitin + [E1 ubiquitin-activating enzyme]-L-cysteine = AMP + diphosphate + S-ubiquitinyl-[E1 ubiquitin-activating enzyme]-L-cysteine.</text>
        <dbReference type="EC" id="6.2.1.45"/>
    </reaction>
</comment>
<dbReference type="VEuPathDB" id="AmoebaDB:DICPUDRAFT_47751"/>
<dbReference type="Gene3D" id="3.50.50.80">
    <property type="entry name" value="Ubiquitin-activating enzyme E1, inactive adenylation domain, subdomain 1"/>
    <property type="match status" value="1"/>
</dbReference>
<dbReference type="InterPro" id="IPR042063">
    <property type="entry name" value="Ubi_acti_E1_SCCH"/>
</dbReference>
<dbReference type="GO" id="GO:0019780">
    <property type="term" value="F:FAT10 activating enzyme activity"/>
    <property type="evidence" value="ECO:0000318"/>
    <property type="project" value="GO_Central"/>
</dbReference>
<dbReference type="GO" id="GO:0016567">
    <property type="term" value="P:protein ubiquitination"/>
    <property type="evidence" value="ECO:0000318"/>
    <property type="project" value="GO_Central"/>
</dbReference>
<evidence type="ECO:0000259" key="9">
    <source>
        <dbReference type="SMART" id="SM00985"/>
    </source>
</evidence>
<keyword evidence="7" id="KW-0833">Ubl conjugation pathway</keyword>
<dbReference type="InterPro" id="IPR045886">
    <property type="entry name" value="ThiF/MoeB/HesA"/>
</dbReference>
<keyword evidence="6" id="KW-0547">Nucleotide-binding</keyword>
<protein>
    <recommendedName>
        <fullName evidence="4">E1 ubiquitin-activating enzyme</fullName>
        <ecNumber evidence="4">6.2.1.45</ecNumber>
    </recommendedName>
</protein>
<dbReference type="GO" id="GO:0005634">
    <property type="term" value="C:nucleus"/>
    <property type="evidence" value="ECO:0000318"/>
    <property type="project" value="GO_Central"/>
</dbReference>
<dbReference type="Gene3D" id="3.40.50.12550">
    <property type="entry name" value="Ubiquitin-activating enzyme E1, inactive adenylation domain, subdomain 2"/>
    <property type="match status" value="1"/>
</dbReference>
<evidence type="ECO:0000256" key="6">
    <source>
        <dbReference type="ARBA" id="ARBA00022741"/>
    </source>
</evidence>
<name>F0ZL08_DICPU</name>